<keyword evidence="1" id="KW-1133">Transmembrane helix</keyword>
<feature type="transmembrane region" description="Helical" evidence="1">
    <location>
        <begin position="361"/>
        <end position="387"/>
    </location>
</feature>
<feature type="transmembrane region" description="Helical" evidence="1">
    <location>
        <begin position="12"/>
        <end position="33"/>
    </location>
</feature>
<name>A0A1F6AP65_9BACT</name>
<comment type="caution">
    <text evidence="2">The sequence shown here is derived from an EMBL/GenBank/DDBJ whole genome shotgun (WGS) entry which is preliminary data.</text>
</comment>
<sequence length="491" mass="53068">MLTAQQRKKFSVLFVLFFIAYFFLAPLGEIYSAPPSDIFYNYNIDKRNQNEKNARLEESKDGQTRLFADRQINYQSTAGLFAWGCAIIGCDQEIDKTTALGTITLAMDTLYAHPPASGVMYAYDLLQNAGLAKPAYAQGIGFAGLTPFLSFWKTSRNIAYAVLIIIMVAIGFMIIFRMKIDPKTVISVQAAIPKIVLTVIIITLSYPIVGFFIDIMYLAMAILINLLVNAMGGAAGVAGSATDLQTFYMTADMGDLFKAVFETGGRALDNFYGNPLTGGGAGLVGGMIGFFLKQALKNVFAGVGIAEGIFLLIIALGLLFTFIRLLLLLLNSYIQLIIGLILGPILLLAEAIPGKSAFSEWLFNIMANLVVYPTTVGLLIFATYLMRVTNAGPTWMPPFIGFQPREFFSALLGLGVILLAPSLVAQVKKAFHPKPVLPISAGTAFSPLTGAAQTGMGAMSQFYYMQQLFAGHGDQPGLLGRAAQALGFSKK</sequence>
<keyword evidence="1" id="KW-0472">Membrane</keyword>
<dbReference type="AlphaFoldDB" id="A0A1F6AP65"/>
<feature type="transmembrane region" description="Helical" evidence="1">
    <location>
        <begin position="158"/>
        <end position="176"/>
    </location>
</feature>
<feature type="transmembrane region" description="Helical" evidence="1">
    <location>
        <begin position="329"/>
        <end position="349"/>
    </location>
</feature>
<feature type="transmembrane region" description="Helical" evidence="1">
    <location>
        <begin position="271"/>
        <end position="292"/>
    </location>
</feature>
<protein>
    <submittedName>
        <fullName evidence="2">Uncharacterized protein</fullName>
    </submittedName>
</protein>
<feature type="transmembrane region" description="Helical" evidence="1">
    <location>
        <begin position="299"/>
        <end position="323"/>
    </location>
</feature>
<accession>A0A1F6AP65</accession>
<reference evidence="2 3" key="1">
    <citation type="journal article" date="2016" name="Nat. Commun.">
        <title>Thousands of microbial genomes shed light on interconnected biogeochemical processes in an aquifer system.</title>
        <authorList>
            <person name="Anantharaman K."/>
            <person name="Brown C.T."/>
            <person name="Hug L.A."/>
            <person name="Sharon I."/>
            <person name="Castelle C.J."/>
            <person name="Probst A.J."/>
            <person name="Thomas B.C."/>
            <person name="Singh A."/>
            <person name="Wilkins M.J."/>
            <person name="Karaoz U."/>
            <person name="Brodie E.L."/>
            <person name="Williams K.H."/>
            <person name="Hubbard S.S."/>
            <person name="Banfield J.F."/>
        </authorList>
    </citation>
    <scope>NUCLEOTIDE SEQUENCE [LARGE SCALE GENOMIC DNA]</scope>
</reference>
<dbReference type="Proteomes" id="UP000176609">
    <property type="component" value="Unassembled WGS sequence"/>
</dbReference>
<evidence type="ECO:0000313" key="3">
    <source>
        <dbReference type="Proteomes" id="UP000176609"/>
    </source>
</evidence>
<keyword evidence="1" id="KW-0812">Transmembrane</keyword>
<dbReference type="EMBL" id="MFJR01000009">
    <property type="protein sequence ID" value="OGG26458.1"/>
    <property type="molecule type" value="Genomic_DNA"/>
</dbReference>
<evidence type="ECO:0000256" key="1">
    <source>
        <dbReference type="SAM" id="Phobius"/>
    </source>
</evidence>
<feature type="transmembrane region" description="Helical" evidence="1">
    <location>
        <begin position="407"/>
        <end position="425"/>
    </location>
</feature>
<proteinExistence type="predicted"/>
<evidence type="ECO:0000313" key="2">
    <source>
        <dbReference type="EMBL" id="OGG26458.1"/>
    </source>
</evidence>
<feature type="transmembrane region" description="Helical" evidence="1">
    <location>
        <begin position="196"/>
        <end position="224"/>
    </location>
</feature>
<organism evidence="2 3">
    <name type="scientific">Candidatus Gottesmanbacteria bacterium RIFCSPLOWO2_01_FULL_39_12b</name>
    <dbReference type="NCBI Taxonomy" id="1798388"/>
    <lineage>
        <taxon>Bacteria</taxon>
        <taxon>Candidatus Gottesmaniibacteriota</taxon>
    </lineage>
</organism>
<gene>
    <name evidence="2" type="ORF">A2960_06290</name>
</gene>